<evidence type="ECO:0000256" key="7">
    <source>
        <dbReference type="ARBA" id="ARBA00023186"/>
    </source>
</evidence>
<evidence type="ECO:0000256" key="1">
    <source>
        <dbReference type="ARBA" id="ARBA00004496"/>
    </source>
</evidence>
<keyword evidence="4" id="KW-0963">Cytoplasm</keyword>
<name>A0A0X3PRR8_SCHSO</name>
<dbReference type="AlphaFoldDB" id="A0A0X3PRR8"/>
<organism evidence="10">
    <name type="scientific">Schistocephalus solidus</name>
    <name type="common">Tapeworm</name>
    <dbReference type="NCBI Taxonomy" id="70667"/>
    <lineage>
        <taxon>Eukaryota</taxon>
        <taxon>Metazoa</taxon>
        <taxon>Spiralia</taxon>
        <taxon>Lophotrochozoa</taxon>
        <taxon>Platyhelminthes</taxon>
        <taxon>Cestoda</taxon>
        <taxon>Eucestoda</taxon>
        <taxon>Diphyllobothriidea</taxon>
        <taxon>Diphyllobothriidae</taxon>
        <taxon>Schistocephalus</taxon>
    </lineage>
</organism>
<dbReference type="InterPro" id="IPR012721">
    <property type="entry name" value="Chap_CCT_theta"/>
</dbReference>
<evidence type="ECO:0000256" key="9">
    <source>
        <dbReference type="RuleBase" id="RU004187"/>
    </source>
</evidence>
<keyword evidence="7 9" id="KW-0143">Chaperone</keyword>
<dbReference type="GO" id="GO:0016887">
    <property type="term" value="F:ATP hydrolysis activity"/>
    <property type="evidence" value="ECO:0007669"/>
    <property type="project" value="InterPro"/>
</dbReference>
<dbReference type="FunFam" id="3.50.7.10:FF:000008">
    <property type="entry name" value="T-complex protein 1 subunit theta"/>
    <property type="match status" value="1"/>
</dbReference>
<dbReference type="InterPro" id="IPR002423">
    <property type="entry name" value="Cpn60/GroEL/TCP-1"/>
</dbReference>
<keyword evidence="5 9" id="KW-0547">Nucleotide-binding</keyword>
<dbReference type="Gene3D" id="3.30.260.10">
    <property type="entry name" value="TCP-1-like chaperonin intermediate domain"/>
    <property type="match status" value="1"/>
</dbReference>
<dbReference type="Gene3D" id="3.50.7.10">
    <property type="entry name" value="GroEL"/>
    <property type="match status" value="1"/>
</dbReference>
<evidence type="ECO:0000256" key="3">
    <source>
        <dbReference type="ARBA" id="ARBA00016981"/>
    </source>
</evidence>
<comment type="subcellular location">
    <subcellularLocation>
        <location evidence="1">Cytoplasm</location>
    </subcellularLocation>
</comment>
<dbReference type="CDD" id="cd03341">
    <property type="entry name" value="TCP1_theta"/>
    <property type="match status" value="1"/>
</dbReference>
<evidence type="ECO:0000256" key="2">
    <source>
        <dbReference type="ARBA" id="ARBA00008020"/>
    </source>
</evidence>
<dbReference type="SUPFAM" id="SSF54849">
    <property type="entry name" value="GroEL-intermediate domain like"/>
    <property type="match status" value="1"/>
</dbReference>
<dbReference type="SUPFAM" id="SSF52029">
    <property type="entry name" value="GroEL apical domain-like"/>
    <property type="match status" value="1"/>
</dbReference>
<dbReference type="GO" id="GO:0051082">
    <property type="term" value="F:unfolded protein binding"/>
    <property type="evidence" value="ECO:0007669"/>
    <property type="project" value="InterPro"/>
</dbReference>
<proteinExistence type="inferred from homology"/>
<dbReference type="SUPFAM" id="SSF48592">
    <property type="entry name" value="GroEL equatorial domain-like"/>
    <property type="match status" value="1"/>
</dbReference>
<dbReference type="InterPro" id="IPR027413">
    <property type="entry name" value="GROEL-like_equatorial_sf"/>
</dbReference>
<dbReference type="GO" id="GO:0140662">
    <property type="term" value="F:ATP-dependent protein folding chaperone"/>
    <property type="evidence" value="ECO:0007669"/>
    <property type="project" value="InterPro"/>
</dbReference>
<dbReference type="PROSITE" id="PS00750">
    <property type="entry name" value="TCP1_1"/>
    <property type="match status" value="1"/>
</dbReference>
<keyword evidence="6 9" id="KW-0067">ATP-binding</keyword>
<dbReference type="InterPro" id="IPR027409">
    <property type="entry name" value="GroEL-like_apical_dom_sf"/>
</dbReference>
<dbReference type="InterPro" id="IPR002194">
    <property type="entry name" value="Chaperonin_TCP-1_CS"/>
</dbReference>
<gene>
    <name evidence="10" type="primary">TCPQ</name>
    <name evidence="10" type="ORF">TR57075</name>
</gene>
<dbReference type="GO" id="GO:0005524">
    <property type="term" value="F:ATP binding"/>
    <property type="evidence" value="ECO:0007669"/>
    <property type="project" value="UniProtKB-KW"/>
</dbReference>
<reference evidence="10" key="1">
    <citation type="submission" date="2016-01" db="EMBL/GenBank/DDBJ databases">
        <title>Reference transcriptome for the parasite Schistocephalus solidus: insights into the molecular evolution of parasitism.</title>
        <authorList>
            <person name="Hebert F.O."/>
            <person name="Grambauer S."/>
            <person name="Barber I."/>
            <person name="Landry C.R."/>
            <person name="Aubin-Horth N."/>
        </authorList>
    </citation>
    <scope>NUCLEOTIDE SEQUENCE</scope>
</reference>
<evidence type="ECO:0000313" key="10">
    <source>
        <dbReference type="EMBL" id="JAP53850.1"/>
    </source>
</evidence>
<dbReference type="PROSITE" id="PS00751">
    <property type="entry name" value="TCP1_2"/>
    <property type="match status" value="1"/>
</dbReference>
<evidence type="ECO:0000256" key="6">
    <source>
        <dbReference type="ARBA" id="ARBA00022840"/>
    </source>
</evidence>
<sequence>MALHVPKVPNYVSMLKEGTRHYEGLEEAVFRNIEACVAIARTTRSTYGPSGQNKIVINHIGKQFVTNDAATILRELEVQHPAAKMLILATQQQEQEAGDGTNVVFQLAGALLDNARDLLKMGLSVSQIIEGYEMASKKALEFLDEIVVKEIKNCKDKSEVAPLIKTSIMSKQIDISQFLSDLIASACISIMPDDGDFNVDNVRVLKVLGSGVASSSLVKGMVFRRDVEGDVKEVNQSKIAIYSCPLEALQTETKGTVLLHTAEELKQFSEGEENQMEKLLTAIANSGVKVIVSGGKISELALHYANKLGIMLVRLVSKFDVRRLCKSTGATPLPSLTVPTAEELGFIEHVKIDEIADTNVVIFERGGKDGVMVTLVLRGSTDNILDDTERAVDDGVNTYKALTRSNKVVAGAGACEIELARRLFSYADTIPGLEQYAIREFARSFEIIVKALAENAGEKATEIIADLYAKHQAGEINTGFVTMPKKDPSICDAVKAEVLDLYNTKRWAIRFASNAACTVLRVDQIIMSRPAGGPKPRDPRAADED</sequence>
<dbReference type="PROSITE" id="PS00995">
    <property type="entry name" value="TCP1_3"/>
    <property type="match status" value="1"/>
</dbReference>
<evidence type="ECO:0000256" key="8">
    <source>
        <dbReference type="ARBA" id="ARBA00029602"/>
    </source>
</evidence>
<dbReference type="EMBL" id="GEEE01009375">
    <property type="protein sequence ID" value="JAP53850.1"/>
    <property type="molecule type" value="Transcribed_RNA"/>
</dbReference>
<dbReference type="PANTHER" id="PTHR11353">
    <property type="entry name" value="CHAPERONIN"/>
    <property type="match status" value="1"/>
</dbReference>
<dbReference type="PRINTS" id="PR00304">
    <property type="entry name" value="TCOMPLEXTCP1"/>
</dbReference>
<dbReference type="NCBIfam" id="TIGR02346">
    <property type="entry name" value="chap_CCT_theta"/>
    <property type="match status" value="1"/>
</dbReference>
<accession>A0A0X3PRR8</accession>
<dbReference type="GO" id="GO:0005737">
    <property type="term" value="C:cytoplasm"/>
    <property type="evidence" value="ECO:0007669"/>
    <property type="project" value="UniProtKB-SubCell"/>
</dbReference>
<comment type="similarity">
    <text evidence="2 9">Belongs to the TCP-1 chaperonin family.</text>
</comment>
<dbReference type="Pfam" id="PF00118">
    <property type="entry name" value="Cpn60_TCP1"/>
    <property type="match status" value="1"/>
</dbReference>
<dbReference type="InterPro" id="IPR017998">
    <property type="entry name" value="Chaperone_TCP-1"/>
</dbReference>
<dbReference type="Gene3D" id="1.10.560.10">
    <property type="entry name" value="GroEL-like equatorial domain"/>
    <property type="match status" value="1"/>
</dbReference>
<dbReference type="InterPro" id="IPR027410">
    <property type="entry name" value="TCP-1-like_intermed_sf"/>
</dbReference>
<evidence type="ECO:0000256" key="5">
    <source>
        <dbReference type="ARBA" id="ARBA00022741"/>
    </source>
</evidence>
<protein>
    <recommendedName>
        <fullName evidence="3">T-complex protein 1 subunit theta</fullName>
    </recommendedName>
    <alternativeName>
        <fullName evidence="8">CCT-theta</fullName>
    </alternativeName>
</protein>
<evidence type="ECO:0000256" key="4">
    <source>
        <dbReference type="ARBA" id="ARBA00022490"/>
    </source>
</evidence>